<evidence type="ECO:0000256" key="3">
    <source>
        <dbReference type="ARBA" id="ARBA00022989"/>
    </source>
</evidence>
<dbReference type="InterPro" id="IPR052719">
    <property type="entry name" value="CvpA-like"/>
</dbReference>
<evidence type="ECO:0000256" key="4">
    <source>
        <dbReference type="ARBA" id="ARBA00023136"/>
    </source>
</evidence>
<dbReference type="STRING" id="1121393.SAMN02745216_01702"/>
<gene>
    <name evidence="6" type="ORF">SAMN02745216_01702</name>
</gene>
<organism evidence="6 7">
    <name type="scientific">Desulfatibacillum alkenivorans DSM 16219</name>
    <dbReference type="NCBI Taxonomy" id="1121393"/>
    <lineage>
        <taxon>Bacteria</taxon>
        <taxon>Pseudomonadati</taxon>
        <taxon>Thermodesulfobacteriota</taxon>
        <taxon>Desulfobacteria</taxon>
        <taxon>Desulfobacterales</taxon>
        <taxon>Desulfatibacillaceae</taxon>
        <taxon>Desulfatibacillum</taxon>
    </lineage>
</organism>
<feature type="transmembrane region" description="Helical" evidence="5">
    <location>
        <begin position="64"/>
        <end position="89"/>
    </location>
</feature>
<dbReference type="Pfam" id="PF02674">
    <property type="entry name" value="Colicin_V"/>
    <property type="match status" value="1"/>
</dbReference>
<comment type="subcellular location">
    <subcellularLocation>
        <location evidence="1">Membrane</location>
        <topology evidence="1">Multi-pass membrane protein</topology>
    </subcellularLocation>
</comment>
<sequence>MNALDLFICVVIAIGLARGVMRGLIKEAASIVGVVTGFYVAIGHYQILTPLLSQYIDTPETVNLLAFFLLFFGVLIGVAAIGSILKYVLKIAHLGNVDKVFGGLLGLIKGILVSAAVVFALTLFLPSNESGSVGRSRLAPVVTKSSKFIIALVPEKVMQGFSDKTAEMKKKWEAQDE</sequence>
<evidence type="ECO:0000256" key="1">
    <source>
        <dbReference type="ARBA" id="ARBA00004141"/>
    </source>
</evidence>
<accession>A0A1M6JLA7</accession>
<dbReference type="EMBL" id="FQZU01000008">
    <property type="protein sequence ID" value="SHJ47478.1"/>
    <property type="molecule type" value="Genomic_DNA"/>
</dbReference>
<dbReference type="OrthoDB" id="5419037at2"/>
<evidence type="ECO:0000256" key="5">
    <source>
        <dbReference type="SAM" id="Phobius"/>
    </source>
</evidence>
<proteinExistence type="predicted"/>
<evidence type="ECO:0000313" key="7">
    <source>
        <dbReference type="Proteomes" id="UP000183994"/>
    </source>
</evidence>
<name>A0A1M6JLA7_9BACT</name>
<evidence type="ECO:0000313" key="6">
    <source>
        <dbReference type="EMBL" id="SHJ47478.1"/>
    </source>
</evidence>
<keyword evidence="2 5" id="KW-0812">Transmembrane</keyword>
<dbReference type="AlphaFoldDB" id="A0A1M6JLA7"/>
<keyword evidence="7" id="KW-1185">Reference proteome</keyword>
<dbReference type="GO" id="GO:0009403">
    <property type="term" value="P:toxin biosynthetic process"/>
    <property type="evidence" value="ECO:0007669"/>
    <property type="project" value="InterPro"/>
</dbReference>
<keyword evidence="4 5" id="KW-0472">Membrane</keyword>
<dbReference type="PANTHER" id="PTHR36926:SF1">
    <property type="entry name" value="COLICIN V PRODUCTION PROTEIN"/>
    <property type="match status" value="1"/>
</dbReference>
<dbReference type="Proteomes" id="UP000183994">
    <property type="component" value="Unassembled WGS sequence"/>
</dbReference>
<dbReference type="InterPro" id="IPR003825">
    <property type="entry name" value="Colicin-V_CvpA"/>
</dbReference>
<feature type="transmembrane region" description="Helical" evidence="5">
    <location>
        <begin position="101"/>
        <end position="125"/>
    </location>
</feature>
<keyword evidence="3 5" id="KW-1133">Transmembrane helix</keyword>
<feature type="transmembrane region" description="Helical" evidence="5">
    <location>
        <begin position="29"/>
        <end position="52"/>
    </location>
</feature>
<dbReference type="RefSeq" id="WP_073474931.1">
    <property type="nucleotide sequence ID" value="NZ_FQZU01000008.1"/>
</dbReference>
<reference evidence="7" key="1">
    <citation type="submission" date="2016-11" db="EMBL/GenBank/DDBJ databases">
        <authorList>
            <person name="Varghese N."/>
            <person name="Submissions S."/>
        </authorList>
    </citation>
    <scope>NUCLEOTIDE SEQUENCE [LARGE SCALE GENOMIC DNA]</scope>
    <source>
        <strain evidence="7">DSM 16219</strain>
    </source>
</reference>
<dbReference type="GO" id="GO:0016020">
    <property type="term" value="C:membrane"/>
    <property type="evidence" value="ECO:0007669"/>
    <property type="project" value="UniProtKB-SubCell"/>
</dbReference>
<protein>
    <submittedName>
        <fullName evidence="6">Membrane protein required for colicin V production</fullName>
    </submittedName>
</protein>
<evidence type="ECO:0000256" key="2">
    <source>
        <dbReference type="ARBA" id="ARBA00022692"/>
    </source>
</evidence>
<dbReference type="PANTHER" id="PTHR36926">
    <property type="entry name" value="COLICIN V PRODUCTION PROTEIN"/>
    <property type="match status" value="1"/>
</dbReference>